<dbReference type="AlphaFoldDB" id="M8ARB3"/>
<dbReference type="GO" id="GO:0005524">
    <property type="term" value="F:ATP binding"/>
    <property type="evidence" value="ECO:0007669"/>
    <property type="project" value="InterPro"/>
</dbReference>
<name>M8ARB3_AEGTA</name>
<dbReference type="InterPro" id="IPR055900">
    <property type="entry name" value="DUF7477"/>
</dbReference>
<comment type="similarity">
    <text evidence="1">Belongs to the protein kinase superfamily. CK1 Ser/Thr protein kinase family. Casein kinase I subfamily.</text>
</comment>
<dbReference type="CDD" id="cd06222">
    <property type="entry name" value="RNase_H_like"/>
    <property type="match status" value="1"/>
</dbReference>
<dbReference type="Pfam" id="PF00069">
    <property type="entry name" value="Pkinase"/>
    <property type="match status" value="1"/>
</dbReference>
<organism evidence="4">
    <name type="scientific">Aegilops tauschii</name>
    <name type="common">Tausch's goatgrass</name>
    <name type="synonym">Aegilops squarrosa</name>
    <dbReference type="NCBI Taxonomy" id="37682"/>
    <lineage>
        <taxon>Eukaryota</taxon>
        <taxon>Viridiplantae</taxon>
        <taxon>Streptophyta</taxon>
        <taxon>Embryophyta</taxon>
        <taxon>Tracheophyta</taxon>
        <taxon>Spermatophyta</taxon>
        <taxon>Magnoliopsida</taxon>
        <taxon>Liliopsida</taxon>
        <taxon>Poales</taxon>
        <taxon>Poaceae</taxon>
        <taxon>BOP clade</taxon>
        <taxon>Pooideae</taxon>
        <taxon>Triticodae</taxon>
        <taxon>Triticeae</taxon>
        <taxon>Triticinae</taxon>
        <taxon>Aegilops</taxon>
    </lineage>
</organism>
<dbReference type="PANTHER" id="PTHR11909">
    <property type="entry name" value="CASEIN KINASE-RELATED"/>
    <property type="match status" value="1"/>
</dbReference>
<dbReference type="Gene3D" id="3.30.420.10">
    <property type="entry name" value="Ribonuclease H-like superfamily/Ribonuclease H"/>
    <property type="match status" value="1"/>
</dbReference>
<dbReference type="InterPro" id="IPR011009">
    <property type="entry name" value="Kinase-like_dom_sf"/>
</dbReference>
<proteinExistence type="inferred from homology"/>
<dbReference type="InterPro" id="IPR012337">
    <property type="entry name" value="RNaseH-like_sf"/>
</dbReference>
<dbReference type="GO" id="GO:0004523">
    <property type="term" value="F:RNA-DNA hybrid ribonuclease activity"/>
    <property type="evidence" value="ECO:0007669"/>
    <property type="project" value="InterPro"/>
</dbReference>
<protein>
    <recommendedName>
        <fullName evidence="2">non-specific serine/threonine protein kinase</fullName>
        <ecNumber evidence="2">2.7.11.1</ecNumber>
    </recommendedName>
</protein>
<dbReference type="InterPro" id="IPR008271">
    <property type="entry name" value="Ser/Thr_kinase_AS"/>
</dbReference>
<sequence>MDEFESGDKGIAGPAPGPGAGDDGNSAPLPETFSVTAKILLQFELGVVLCCGEPIGIMQVQIGNSPTYKLGRKLGKGGFGQVYVGRRVSSPSLGDRNPGANALEVIISLGRFDVLLELMPSGTEAFLICQVALKFEHRTSKGCNYGAPSEWQVYNTLSGNHGVPRVHYKGKQGEFYIMVMDMLGPSLWDVWNNNSHSMSVEMVACIAIEAISILEKMHSKGACEFLANNTVYARYVHGDVKPENFLLGPCGTLEEKKLFLVDLGLATKWKGAGNGHIEYDQRPDVFRGTVRYASVHAHLGRTGSRRDDLESLAYTLIFLLRGRLPWQGYQGDNKGFLVSKKKMSTSPESLCGICPQSFRHFVEYVVNLKFDEEPNYAKCISLFDGIVGPHPDTRPINTDGAQKLIYQVGQKRGRLIAEEDDEQPKKKIRMGMPATQWISVYSARRPMKQRYHYNVADDRLVQHILKGNEDGLFISSVSSSANLWALIMDAGTGFTAQVYEISQHFLHKEWILEQWERNYYITALAGANSGSSLVIMSRAEQEKLQTPVTDARQMKTVATSSPRGRPPLASAFSVPSALVAAAAEVNSLSISQSYKVSDAFPFKWINKKWKEGFYVTSMATAGSRWAVVMSRNAGFSDQVVELDFLYPSEGIHQRWDNGYRITATAATLDQAAFILSIPRRKPNDETQETLRTSAFPSQHVKFWEEARLVLDIKLPRLHSSSWASDILCGSMFNGKERATIITIMWFIWSSRTRWTHDGEKYDPVISIRLTREALALLDVTKQQASLLPGHGWRPPELGEVKINTDAAVRHSAEMSGAGGVARSKNALLGAWCKPLHGVTDPMIIEALALRDGVIFANLRGYAQVMMETDCLEIVNLWNTRLNSRSVVAPVFYEIEELAANFDSFVINHVSRSTNGPAHLYAQRACNVSVTESWISETPSFLVSSLMADCLANTFV</sequence>
<dbReference type="InterPro" id="IPR044730">
    <property type="entry name" value="RNase_H-like_dom_plant"/>
</dbReference>
<dbReference type="InterPro" id="IPR050235">
    <property type="entry name" value="CK1_Ser-Thr_kinase"/>
</dbReference>
<dbReference type="GO" id="GO:0003676">
    <property type="term" value="F:nucleic acid binding"/>
    <property type="evidence" value="ECO:0007669"/>
    <property type="project" value="InterPro"/>
</dbReference>
<dbReference type="Pfam" id="PF24289">
    <property type="entry name" value="DUF7477"/>
    <property type="match status" value="2"/>
</dbReference>
<dbReference type="InterPro" id="IPR000719">
    <property type="entry name" value="Prot_kinase_dom"/>
</dbReference>
<reference evidence="4" key="1">
    <citation type="submission" date="2015-06" db="UniProtKB">
        <authorList>
            <consortium name="EnsemblPlants"/>
        </authorList>
    </citation>
    <scope>IDENTIFICATION</scope>
</reference>
<dbReference type="EC" id="2.7.11.1" evidence="2"/>
<dbReference type="Pfam" id="PF13456">
    <property type="entry name" value="RVT_3"/>
    <property type="match status" value="1"/>
</dbReference>
<dbReference type="EnsemblPlants" id="EMT07061">
    <property type="protein sequence ID" value="EMT07061"/>
    <property type="gene ID" value="F775_24143"/>
</dbReference>
<dbReference type="SUPFAM" id="SSF53098">
    <property type="entry name" value="Ribonuclease H-like"/>
    <property type="match status" value="1"/>
</dbReference>
<evidence type="ECO:0000259" key="3">
    <source>
        <dbReference type="PROSITE" id="PS50011"/>
    </source>
</evidence>
<dbReference type="GO" id="GO:0004674">
    <property type="term" value="F:protein serine/threonine kinase activity"/>
    <property type="evidence" value="ECO:0007669"/>
    <property type="project" value="UniProtKB-EC"/>
</dbReference>
<dbReference type="InterPro" id="IPR002156">
    <property type="entry name" value="RNaseH_domain"/>
</dbReference>
<dbReference type="SMART" id="SM00220">
    <property type="entry name" value="S_TKc"/>
    <property type="match status" value="1"/>
</dbReference>
<dbReference type="Gene3D" id="1.10.510.10">
    <property type="entry name" value="Transferase(Phosphotransferase) domain 1"/>
    <property type="match status" value="1"/>
</dbReference>
<accession>M8ARB3</accession>
<dbReference type="SUPFAM" id="SSF56112">
    <property type="entry name" value="Protein kinase-like (PK-like)"/>
    <property type="match status" value="1"/>
</dbReference>
<dbReference type="InterPro" id="IPR036397">
    <property type="entry name" value="RNaseH_sf"/>
</dbReference>
<evidence type="ECO:0000313" key="4">
    <source>
        <dbReference type="EnsemblPlants" id="EMT07061"/>
    </source>
</evidence>
<feature type="domain" description="Protein kinase" evidence="3">
    <location>
        <begin position="68"/>
        <end position="393"/>
    </location>
</feature>
<dbReference type="PROSITE" id="PS00108">
    <property type="entry name" value="PROTEIN_KINASE_ST"/>
    <property type="match status" value="1"/>
</dbReference>
<evidence type="ECO:0000256" key="1">
    <source>
        <dbReference type="ARBA" id="ARBA00005926"/>
    </source>
</evidence>
<evidence type="ECO:0000256" key="2">
    <source>
        <dbReference type="ARBA" id="ARBA00012513"/>
    </source>
</evidence>
<dbReference type="PROSITE" id="PS50011">
    <property type="entry name" value="PROTEIN_KINASE_DOM"/>
    <property type="match status" value="1"/>
</dbReference>
<dbReference type="CDD" id="cd14016">
    <property type="entry name" value="STKc_CK1"/>
    <property type="match status" value="1"/>
</dbReference>